<dbReference type="InterPro" id="IPR011333">
    <property type="entry name" value="SKP1/BTB/POZ_sf"/>
</dbReference>
<comment type="caution">
    <text evidence="3">The sequence shown here is derived from an EMBL/GenBank/DDBJ whole genome shotgun (WGS) entry which is preliminary data.</text>
</comment>
<dbReference type="Gene3D" id="3.30.710.10">
    <property type="entry name" value="Potassium Channel Kv1.1, Chain A"/>
    <property type="match status" value="1"/>
</dbReference>
<dbReference type="InterPro" id="IPR000210">
    <property type="entry name" value="BTB/POZ_dom"/>
</dbReference>
<dbReference type="PROSITE" id="PS50097">
    <property type="entry name" value="BTB"/>
    <property type="match status" value="1"/>
</dbReference>
<feature type="domain" description="BTB" evidence="2">
    <location>
        <begin position="43"/>
        <end position="116"/>
    </location>
</feature>
<evidence type="ECO:0000256" key="1">
    <source>
        <dbReference type="SAM" id="SignalP"/>
    </source>
</evidence>
<dbReference type="AlphaFoldDB" id="A0A397SLB9"/>
<dbReference type="STRING" id="658196.A0A397SLB9"/>
<keyword evidence="4" id="KW-1185">Reference proteome</keyword>
<dbReference type="Proteomes" id="UP000265703">
    <property type="component" value="Unassembled WGS sequence"/>
</dbReference>
<evidence type="ECO:0000313" key="4">
    <source>
        <dbReference type="Proteomes" id="UP000265703"/>
    </source>
</evidence>
<evidence type="ECO:0000313" key="3">
    <source>
        <dbReference type="EMBL" id="RIA83384.1"/>
    </source>
</evidence>
<dbReference type="PANTHER" id="PTHR46306:SF1">
    <property type="entry name" value="BTB_POZ DOMAIN-CONTAINING PROTEIN 9"/>
    <property type="match status" value="1"/>
</dbReference>
<dbReference type="InterPro" id="IPR052407">
    <property type="entry name" value="BTB_POZ_domain_cont_9"/>
</dbReference>
<keyword evidence="1" id="KW-0732">Signal</keyword>
<accession>A0A397SLB9</accession>
<dbReference type="OrthoDB" id="2310469at2759"/>
<proteinExistence type="predicted"/>
<organism evidence="3 4">
    <name type="scientific">Glomus cerebriforme</name>
    <dbReference type="NCBI Taxonomy" id="658196"/>
    <lineage>
        <taxon>Eukaryota</taxon>
        <taxon>Fungi</taxon>
        <taxon>Fungi incertae sedis</taxon>
        <taxon>Mucoromycota</taxon>
        <taxon>Glomeromycotina</taxon>
        <taxon>Glomeromycetes</taxon>
        <taxon>Glomerales</taxon>
        <taxon>Glomeraceae</taxon>
        <taxon>Glomus</taxon>
    </lineage>
</organism>
<dbReference type="SMART" id="SM00225">
    <property type="entry name" value="BTB"/>
    <property type="match status" value="1"/>
</dbReference>
<dbReference type="Pfam" id="PF00651">
    <property type="entry name" value="BTB"/>
    <property type="match status" value="1"/>
</dbReference>
<reference evidence="3 4" key="1">
    <citation type="submission" date="2018-06" db="EMBL/GenBank/DDBJ databases">
        <title>Comparative genomics reveals the genomic features of Rhizophagus irregularis, R. cerebriforme, R. diaphanum and Gigaspora rosea, and their symbiotic lifestyle signature.</title>
        <authorList>
            <person name="Morin E."/>
            <person name="San Clemente H."/>
            <person name="Chen E.C.H."/>
            <person name="De La Providencia I."/>
            <person name="Hainaut M."/>
            <person name="Kuo A."/>
            <person name="Kohler A."/>
            <person name="Murat C."/>
            <person name="Tang N."/>
            <person name="Roy S."/>
            <person name="Loubradou J."/>
            <person name="Henrissat B."/>
            <person name="Grigoriev I.V."/>
            <person name="Corradi N."/>
            <person name="Roux C."/>
            <person name="Martin F.M."/>
        </authorList>
    </citation>
    <scope>NUCLEOTIDE SEQUENCE [LARGE SCALE GENOMIC DNA]</scope>
    <source>
        <strain evidence="3 4">DAOM 227022</strain>
    </source>
</reference>
<feature type="signal peptide" evidence="1">
    <location>
        <begin position="1"/>
        <end position="21"/>
    </location>
</feature>
<evidence type="ECO:0000259" key="2">
    <source>
        <dbReference type="PROSITE" id="PS50097"/>
    </source>
</evidence>
<dbReference type="EMBL" id="QKYT01000576">
    <property type="protein sequence ID" value="RIA83384.1"/>
    <property type="molecule type" value="Genomic_DNA"/>
</dbReference>
<dbReference type="GO" id="GO:0005737">
    <property type="term" value="C:cytoplasm"/>
    <property type="evidence" value="ECO:0007669"/>
    <property type="project" value="TreeGrafter"/>
</dbReference>
<gene>
    <name evidence="3" type="ORF">C1645_880533</name>
</gene>
<dbReference type="PANTHER" id="PTHR46306">
    <property type="entry name" value="BTB/POZ DOMAIN-CONTAINING PROTEIN 9"/>
    <property type="match status" value="1"/>
</dbReference>
<protein>
    <recommendedName>
        <fullName evidence="2">BTB domain-containing protein</fullName>
    </recommendedName>
</protein>
<feature type="chain" id="PRO_5017369815" description="BTB domain-containing protein" evidence="1">
    <location>
        <begin position="22"/>
        <end position="269"/>
    </location>
</feature>
<dbReference type="CDD" id="cd18186">
    <property type="entry name" value="BTB_POZ_ZBTB_KLHL-like"/>
    <property type="match status" value="1"/>
</dbReference>
<dbReference type="SUPFAM" id="SSF54695">
    <property type="entry name" value="POZ domain"/>
    <property type="match status" value="1"/>
</dbReference>
<name>A0A397SLB9_9GLOM</name>
<sequence length="269" mass="31339">MIIRKFFLLLFLLYLLPSIIADNKFLPKLSQNLLEILDDNKYYDITIEVGNDSYVKVFRAHMVILNYRSSYLRKILTINEKGYDGTLAHIKLQNITPEIFQIILRYIYGGILPLEDYDTSDVIKILVAANNLEKFLITLIQNANLRMSGIQVWEHIIRWGIAQNPDLTLDPSIYSNDDFNALKNTLKQIIPFIKFTDFTAKEFLEKIYHPYKKILPEELQENLIECFLNNDYKPIKKSEINLKIIISKWISRLEITIALLVRSGGSSGF</sequence>